<accession>A0ABT7VB65</accession>
<reference evidence="2" key="1">
    <citation type="submission" date="2023-06" db="EMBL/GenBank/DDBJ databases">
        <title>Identification and characterization of horizontal gene transfer across gut microbiota members of farm animals based on homology search.</title>
        <authorList>
            <person name="Zeman M."/>
            <person name="Kubasova T."/>
            <person name="Jahodarova E."/>
            <person name="Nykrynova M."/>
            <person name="Rychlik I."/>
        </authorList>
    </citation>
    <scope>NUCLEOTIDE SEQUENCE [LARGE SCALE GENOMIC DNA]</scope>
    <source>
        <strain evidence="2">154_Feed</strain>
    </source>
</reference>
<evidence type="ECO:0000313" key="2">
    <source>
        <dbReference type="Proteomes" id="UP001529421"/>
    </source>
</evidence>
<dbReference type="EMBL" id="JAUDDZ010000019">
    <property type="protein sequence ID" value="MDM8275751.1"/>
    <property type="molecule type" value="Genomic_DNA"/>
</dbReference>
<proteinExistence type="predicted"/>
<organism evidence="1 2">
    <name type="scientific">Enorma phocaeensis</name>
    <dbReference type="NCBI Taxonomy" id="1871019"/>
    <lineage>
        <taxon>Bacteria</taxon>
        <taxon>Bacillati</taxon>
        <taxon>Actinomycetota</taxon>
        <taxon>Coriobacteriia</taxon>
        <taxon>Coriobacteriales</taxon>
        <taxon>Coriobacteriaceae</taxon>
        <taxon>Enorma</taxon>
    </lineage>
</organism>
<evidence type="ECO:0000313" key="1">
    <source>
        <dbReference type="EMBL" id="MDM8275751.1"/>
    </source>
</evidence>
<protein>
    <submittedName>
        <fullName evidence="1">Uncharacterized protein</fullName>
    </submittedName>
</protein>
<sequence length="122" mass="13185">MYLRIPKGNNSYAEDTVAVEVSAYSRVQGLNDTNYAMGINITHTYGGATGTFIGEIGGPVISSGSAADSYFSGNYVTPVIINLPRAKRTASQTYDLYRFSVVGRTTNGSGMLGYWYMTARLL</sequence>
<gene>
    <name evidence="1" type="ORF">QUW28_09650</name>
</gene>
<dbReference type="RefSeq" id="WP_289545988.1">
    <property type="nucleotide sequence ID" value="NZ_JAUDDZ010000019.1"/>
</dbReference>
<keyword evidence="2" id="KW-1185">Reference proteome</keyword>
<name>A0ABT7VB65_9ACTN</name>
<dbReference type="Proteomes" id="UP001529421">
    <property type="component" value="Unassembled WGS sequence"/>
</dbReference>
<comment type="caution">
    <text evidence="1">The sequence shown here is derived from an EMBL/GenBank/DDBJ whole genome shotgun (WGS) entry which is preliminary data.</text>
</comment>